<dbReference type="InterPro" id="IPR000515">
    <property type="entry name" value="MetI-like"/>
</dbReference>
<dbReference type="GO" id="GO:0005886">
    <property type="term" value="C:plasma membrane"/>
    <property type="evidence" value="ECO:0007669"/>
    <property type="project" value="UniProtKB-SubCell"/>
</dbReference>
<keyword evidence="4 7" id="KW-0812">Transmembrane</keyword>
<feature type="transmembrane region" description="Helical" evidence="7">
    <location>
        <begin position="143"/>
        <end position="163"/>
    </location>
</feature>
<keyword evidence="6 7" id="KW-0472">Membrane</keyword>
<feature type="domain" description="ABC transmembrane type-1" evidence="8">
    <location>
        <begin position="77"/>
        <end position="261"/>
    </location>
</feature>
<evidence type="ECO:0000256" key="1">
    <source>
        <dbReference type="ARBA" id="ARBA00004651"/>
    </source>
</evidence>
<comment type="subcellular location">
    <subcellularLocation>
        <location evidence="1 7">Cell membrane</location>
        <topology evidence="1 7">Multi-pass membrane protein</topology>
    </subcellularLocation>
</comment>
<proteinExistence type="inferred from homology"/>
<accession>A0A537LU61</accession>
<feature type="transmembrane region" description="Helical" evidence="7">
    <location>
        <begin position="115"/>
        <end position="136"/>
    </location>
</feature>
<evidence type="ECO:0000256" key="2">
    <source>
        <dbReference type="ARBA" id="ARBA00022448"/>
    </source>
</evidence>
<evidence type="ECO:0000259" key="8">
    <source>
        <dbReference type="PROSITE" id="PS50928"/>
    </source>
</evidence>
<name>A0A537LU61_9BACT</name>
<feature type="transmembrane region" description="Helical" evidence="7">
    <location>
        <begin position="60"/>
        <end position="77"/>
    </location>
</feature>
<evidence type="ECO:0000313" key="10">
    <source>
        <dbReference type="Proteomes" id="UP000315217"/>
    </source>
</evidence>
<comment type="caution">
    <text evidence="9">The sequence shown here is derived from an EMBL/GenBank/DDBJ whole genome shotgun (WGS) entry which is preliminary data.</text>
</comment>
<keyword evidence="5 7" id="KW-1133">Transmembrane helix</keyword>
<evidence type="ECO:0000256" key="7">
    <source>
        <dbReference type="RuleBase" id="RU363032"/>
    </source>
</evidence>
<keyword evidence="2 7" id="KW-0813">Transport</keyword>
<dbReference type="PROSITE" id="PS50928">
    <property type="entry name" value="ABC_TM1"/>
    <property type="match status" value="1"/>
</dbReference>
<feature type="transmembrane region" description="Helical" evidence="7">
    <location>
        <begin position="240"/>
        <end position="260"/>
    </location>
</feature>
<dbReference type="GO" id="GO:0055085">
    <property type="term" value="P:transmembrane transport"/>
    <property type="evidence" value="ECO:0007669"/>
    <property type="project" value="InterPro"/>
</dbReference>
<evidence type="ECO:0000256" key="5">
    <source>
        <dbReference type="ARBA" id="ARBA00022989"/>
    </source>
</evidence>
<organism evidence="9 10">
    <name type="scientific">Candidatus Segetimicrobium genomatis</name>
    <dbReference type="NCBI Taxonomy" id="2569760"/>
    <lineage>
        <taxon>Bacteria</taxon>
        <taxon>Bacillati</taxon>
        <taxon>Candidatus Sysuimicrobiota</taxon>
        <taxon>Candidatus Sysuimicrobiia</taxon>
        <taxon>Candidatus Sysuimicrobiales</taxon>
        <taxon>Candidatus Segetimicrobiaceae</taxon>
        <taxon>Candidatus Segetimicrobium</taxon>
    </lineage>
</organism>
<dbReference type="InterPro" id="IPR035906">
    <property type="entry name" value="MetI-like_sf"/>
</dbReference>
<dbReference type="SUPFAM" id="SSF161098">
    <property type="entry name" value="MetI-like"/>
    <property type="match status" value="1"/>
</dbReference>
<keyword evidence="3" id="KW-1003">Cell membrane</keyword>
<dbReference type="Gene3D" id="1.10.3720.10">
    <property type="entry name" value="MetI-like"/>
    <property type="match status" value="1"/>
</dbReference>
<dbReference type="AlphaFoldDB" id="A0A537LU61"/>
<feature type="transmembrane region" description="Helical" evidence="7">
    <location>
        <begin position="84"/>
        <end position="103"/>
    </location>
</feature>
<dbReference type="CDD" id="cd06261">
    <property type="entry name" value="TM_PBP2"/>
    <property type="match status" value="1"/>
</dbReference>
<evidence type="ECO:0000256" key="4">
    <source>
        <dbReference type="ARBA" id="ARBA00022692"/>
    </source>
</evidence>
<sequence length="271" mass="29087">MSRSSERVIPRAATSSFVRRVAVGEQLIAIVSPLLLIALWEALVRIRILDARFFPAPSSIVGTFTSLIVSGELLLHVGASLKRVLLGLLAGGVPALALGLAMGLSRWARAALNPIISATYPIPKSAILPLVMLIFGLGDASKVALVAIGVFYLVLINTMAGVLNIQPIFLDVGRNFGASRLQVFRTIAFPGALPLIFAGLRLGLGIALILIVIAEIVGARSGIGYMIWQAWTIFQVERMYVGLVVIAVLGWLAALIIDAVERVLIPWRPRR</sequence>
<dbReference type="Pfam" id="PF00528">
    <property type="entry name" value="BPD_transp_1"/>
    <property type="match status" value="1"/>
</dbReference>
<dbReference type="PANTHER" id="PTHR30151:SF38">
    <property type="entry name" value="ALIPHATIC SULFONATES TRANSPORT PERMEASE PROTEIN SSUC-RELATED"/>
    <property type="match status" value="1"/>
</dbReference>
<reference evidence="9 10" key="1">
    <citation type="journal article" date="2019" name="Nat. Microbiol.">
        <title>Mediterranean grassland soil C-N compound turnover is dependent on rainfall and depth, and is mediated by genomically divergent microorganisms.</title>
        <authorList>
            <person name="Diamond S."/>
            <person name="Andeer P.F."/>
            <person name="Li Z."/>
            <person name="Crits-Christoph A."/>
            <person name="Burstein D."/>
            <person name="Anantharaman K."/>
            <person name="Lane K.R."/>
            <person name="Thomas B.C."/>
            <person name="Pan C."/>
            <person name="Northen T.R."/>
            <person name="Banfield J.F."/>
        </authorList>
    </citation>
    <scope>NUCLEOTIDE SEQUENCE [LARGE SCALE GENOMIC DNA]</scope>
    <source>
        <strain evidence="9">NP_1</strain>
    </source>
</reference>
<evidence type="ECO:0000256" key="6">
    <source>
        <dbReference type="ARBA" id="ARBA00023136"/>
    </source>
</evidence>
<feature type="transmembrane region" description="Helical" evidence="7">
    <location>
        <begin position="207"/>
        <end position="228"/>
    </location>
</feature>
<protein>
    <submittedName>
        <fullName evidence="9">ABC transporter permease</fullName>
    </submittedName>
</protein>
<dbReference type="EMBL" id="VBAI01000061">
    <property type="protein sequence ID" value="TMJ11530.1"/>
    <property type="molecule type" value="Genomic_DNA"/>
</dbReference>
<gene>
    <name evidence="9" type="ORF">E6G98_04725</name>
</gene>
<feature type="transmembrane region" description="Helical" evidence="7">
    <location>
        <begin position="21"/>
        <end position="40"/>
    </location>
</feature>
<evidence type="ECO:0000256" key="3">
    <source>
        <dbReference type="ARBA" id="ARBA00022475"/>
    </source>
</evidence>
<evidence type="ECO:0000313" key="9">
    <source>
        <dbReference type="EMBL" id="TMJ11530.1"/>
    </source>
</evidence>
<dbReference type="Proteomes" id="UP000315217">
    <property type="component" value="Unassembled WGS sequence"/>
</dbReference>
<dbReference type="PANTHER" id="PTHR30151">
    <property type="entry name" value="ALKANE SULFONATE ABC TRANSPORTER-RELATED, MEMBRANE SUBUNIT"/>
    <property type="match status" value="1"/>
</dbReference>
<comment type="similarity">
    <text evidence="7">Belongs to the binding-protein-dependent transport system permease family.</text>
</comment>